<sequence length="711" mass="71773">MDRDTALHPLRADQRPAAAAAAAASKAKTSQGQHRHYSSPPDTAAPADQPPPPLVPVPGVYTALSPRSPTRSSAFAAEAQGAASSSADPGRPASPVSFPLTGPLSGANSTRTSYRSLLDTADAAQIDAAAAAAFAQQPAVPEDDVLPLHEGVPLPVQPPPKQPARAPTVAPAAAPAVAAPSRHQEPDVYGLYDPSGAIDYLSQQEEQHPEQPAADLSAAADALGITTQAAPDDVAALAVGTAFVLSSAAAADPAAELQQAATVAAAAADAAAAGFPATAALILSSLTDQVDLALSTAAAAPALAPLPHTGSSSSSSPPEDTLSAAPQQPQPLSSEPTPAFNSPRATQAPYPDTTAMATGTTTATAAPGTDFRSALTGGGSADGAVKHTLSPAAPVHTPAGSSALQAAEWRDYGTLPQRYKYTVDGLRSLAAARFMEEHWDAARHLDVEVTWDVPPIYLQGREAMRVAVWLAKWAATVEVTPAMVKYAELDSKRTALELYLTAAVSPHRPWWLPATWLLPRSLPLQATVKLRISKGPAPDGSDDVVTCIDGALHNAPKLPTPIRILNAVALGYLPAATEPLWAPFVALFGDPSYRNRAEEHPSLLTRAADTAADAATSAAEGAADAAARAAAGAASAADRGAGAVAYGAERVAGDRGGVVGAVKGGVVAGAGAVKGAVQEVVGAVEGGVAAGAEFVKEGAEAARRAVKGGGR</sequence>
<evidence type="ECO:0000256" key="1">
    <source>
        <dbReference type="SAM" id="MobiDB-lite"/>
    </source>
</evidence>
<comment type="caution">
    <text evidence="2">The sequence shown here is derived from an EMBL/GenBank/DDBJ whole genome shotgun (WGS) entry which is preliminary data.</text>
</comment>
<evidence type="ECO:0000313" key="3">
    <source>
        <dbReference type="Proteomes" id="UP000650467"/>
    </source>
</evidence>
<feature type="compositionally biased region" description="Basic and acidic residues" evidence="1">
    <location>
        <begin position="1"/>
        <end position="14"/>
    </location>
</feature>
<evidence type="ECO:0000313" key="2">
    <source>
        <dbReference type="EMBL" id="KAG2426272.1"/>
    </source>
</evidence>
<protein>
    <submittedName>
        <fullName evidence="2">Uncharacterized protein</fullName>
    </submittedName>
</protein>
<dbReference type="Proteomes" id="UP000650467">
    <property type="component" value="Unassembled WGS sequence"/>
</dbReference>
<dbReference type="AlphaFoldDB" id="A0A835SJT9"/>
<feature type="compositionally biased region" description="Polar residues" evidence="1">
    <location>
        <begin position="324"/>
        <end position="345"/>
    </location>
</feature>
<dbReference type="OrthoDB" id="532557at2759"/>
<dbReference type="EMBL" id="JAEHOC010000048">
    <property type="protein sequence ID" value="KAG2426272.1"/>
    <property type="molecule type" value="Genomic_DNA"/>
</dbReference>
<feature type="region of interest" description="Disordered" evidence="1">
    <location>
        <begin position="305"/>
        <end position="356"/>
    </location>
</feature>
<gene>
    <name evidence="2" type="ORF">HXX76_013029</name>
</gene>
<proteinExistence type="predicted"/>
<feature type="region of interest" description="Disordered" evidence="1">
    <location>
        <begin position="1"/>
        <end position="110"/>
    </location>
</feature>
<reference evidence="2" key="1">
    <citation type="journal article" date="2020" name="bioRxiv">
        <title>Comparative genomics of Chlamydomonas.</title>
        <authorList>
            <person name="Craig R.J."/>
            <person name="Hasan A.R."/>
            <person name="Ness R.W."/>
            <person name="Keightley P.D."/>
        </authorList>
    </citation>
    <scope>NUCLEOTIDE SEQUENCE</scope>
    <source>
        <strain evidence="2">SAG 7.73</strain>
    </source>
</reference>
<organism evidence="2 3">
    <name type="scientific">Chlamydomonas incerta</name>
    <dbReference type="NCBI Taxonomy" id="51695"/>
    <lineage>
        <taxon>Eukaryota</taxon>
        <taxon>Viridiplantae</taxon>
        <taxon>Chlorophyta</taxon>
        <taxon>core chlorophytes</taxon>
        <taxon>Chlorophyceae</taxon>
        <taxon>CS clade</taxon>
        <taxon>Chlamydomonadales</taxon>
        <taxon>Chlamydomonadaceae</taxon>
        <taxon>Chlamydomonas</taxon>
    </lineage>
</organism>
<feature type="compositionally biased region" description="Low complexity" evidence="1">
    <location>
        <begin position="305"/>
        <end position="316"/>
    </location>
</feature>
<accession>A0A835SJT9</accession>
<keyword evidence="3" id="KW-1185">Reference proteome</keyword>
<name>A0A835SJT9_CHLIN</name>
<feature type="compositionally biased region" description="Low complexity" evidence="1">
    <location>
        <begin position="72"/>
        <end position="87"/>
    </location>
</feature>